<feature type="domain" description="Endoribonuclease YicC-like C-terminal" evidence="7">
    <location>
        <begin position="177"/>
        <end position="293"/>
    </location>
</feature>
<dbReference type="AlphaFoldDB" id="A0A1E5LB39"/>
<keyword evidence="3" id="KW-0255">Endonuclease</keyword>
<dbReference type="GO" id="GO:0004521">
    <property type="term" value="F:RNA endonuclease activity"/>
    <property type="evidence" value="ECO:0007669"/>
    <property type="project" value="InterPro"/>
</dbReference>
<proteinExistence type="inferred from homology"/>
<name>A0A1E5LB39_9BACI</name>
<keyword evidence="9" id="KW-1185">Reference proteome</keyword>
<evidence type="ECO:0000256" key="3">
    <source>
        <dbReference type="ARBA" id="ARBA00022759"/>
    </source>
</evidence>
<gene>
    <name evidence="8" type="ORF">BFG57_06205</name>
</gene>
<keyword evidence="2" id="KW-0540">Nuclease</keyword>
<evidence type="ECO:0000256" key="2">
    <source>
        <dbReference type="ARBA" id="ARBA00022722"/>
    </source>
</evidence>
<dbReference type="Pfam" id="PF08340">
    <property type="entry name" value="YicC-like_C"/>
    <property type="match status" value="1"/>
</dbReference>
<dbReference type="OrthoDB" id="9771229at2"/>
<dbReference type="EMBL" id="MJEH01000063">
    <property type="protein sequence ID" value="OEH91293.1"/>
    <property type="molecule type" value="Genomic_DNA"/>
</dbReference>
<dbReference type="InterPro" id="IPR013551">
    <property type="entry name" value="YicC-like_C"/>
</dbReference>
<comment type="similarity">
    <text evidence="5">Belongs to the YicC/YloC family.</text>
</comment>
<accession>A0A1E5LB39</accession>
<sequence length="293" mass="33770">MIVSMTGYGRYKTQTDTMTVTVEMKSVNHRFCEIAVRIPRQFIMFEDKMKRIVKKHVQRGRVDIFVTIEGSSVTTKSLEVDWALAEQFHTALRETKKKFELDGDVSIDQFVHYPDLFIVNETEDDIAQLEDIFLETTQAAAEQLTSMRQKEGYSLADDISERLLTINNIVTNLFTYANQVEVKYREKLLRKVTEFTTGTIEMDEGRILTEVALFADRADISEELTRLRSHIGQFQQSLKSDSSVGRKLDFLCQEMNREMNTIGAKANDVTISQQVVELKSTLEKIKEQVQNIE</sequence>
<feature type="domain" description="Endoribonuclease YicC-like N-terminal" evidence="6">
    <location>
        <begin position="2"/>
        <end position="156"/>
    </location>
</feature>
<reference evidence="8 9" key="1">
    <citation type="submission" date="2016-08" db="EMBL/GenBank/DDBJ databases">
        <title>Genome of Bacillus solimangrovi GH2-4.</title>
        <authorList>
            <person name="Lim S."/>
            <person name="Kim B.-C."/>
        </authorList>
    </citation>
    <scope>NUCLEOTIDE SEQUENCE [LARGE SCALE GENOMIC DNA]</scope>
    <source>
        <strain evidence="8 9">GH2-4</strain>
    </source>
</reference>
<comment type="caution">
    <text evidence="8">The sequence shown here is derived from an EMBL/GenBank/DDBJ whole genome shotgun (WGS) entry which is preliminary data.</text>
</comment>
<organism evidence="8 9">
    <name type="scientific">Bacillus solimangrovi</name>
    <dbReference type="NCBI Taxonomy" id="1305675"/>
    <lineage>
        <taxon>Bacteria</taxon>
        <taxon>Bacillati</taxon>
        <taxon>Bacillota</taxon>
        <taxon>Bacilli</taxon>
        <taxon>Bacillales</taxon>
        <taxon>Bacillaceae</taxon>
        <taxon>Bacillus</taxon>
    </lineage>
</organism>
<dbReference type="InterPro" id="IPR013527">
    <property type="entry name" value="YicC-like_N"/>
</dbReference>
<dbReference type="Pfam" id="PF03755">
    <property type="entry name" value="YicC-like_N"/>
    <property type="match status" value="1"/>
</dbReference>
<protein>
    <submittedName>
        <fullName evidence="8">YicC family protein</fullName>
    </submittedName>
</protein>
<evidence type="ECO:0000313" key="9">
    <source>
        <dbReference type="Proteomes" id="UP000095209"/>
    </source>
</evidence>
<evidence type="ECO:0000259" key="6">
    <source>
        <dbReference type="Pfam" id="PF03755"/>
    </source>
</evidence>
<evidence type="ECO:0000259" key="7">
    <source>
        <dbReference type="Pfam" id="PF08340"/>
    </source>
</evidence>
<dbReference type="GO" id="GO:0016787">
    <property type="term" value="F:hydrolase activity"/>
    <property type="evidence" value="ECO:0007669"/>
    <property type="project" value="UniProtKB-KW"/>
</dbReference>
<evidence type="ECO:0000256" key="4">
    <source>
        <dbReference type="ARBA" id="ARBA00022801"/>
    </source>
</evidence>
<comment type="cofactor">
    <cofactor evidence="1">
        <name>a divalent metal cation</name>
        <dbReference type="ChEBI" id="CHEBI:60240"/>
    </cofactor>
</comment>
<dbReference type="NCBIfam" id="TIGR00255">
    <property type="entry name" value="YicC/YloC family endoribonuclease"/>
    <property type="match status" value="1"/>
</dbReference>
<dbReference type="RefSeq" id="WP_069718809.1">
    <property type="nucleotide sequence ID" value="NZ_MJEH01000063.1"/>
</dbReference>
<evidence type="ECO:0000256" key="5">
    <source>
        <dbReference type="ARBA" id="ARBA00035648"/>
    </source>
</evidence>
<evidence type="ECO:0000313" key="8">
    <source>
        <dbReference type="EMBL" id="OEH91293.1"/>
    </source>
</evidence>
<evidence type="ECO:0000256" key="1">
    <source>
        <dbReference type="ARBA" id="ARBA00001968"/>
    </source>
</evidence>
<dbReference type="PANTHER" id="PTHR30636:SF3">
    <property type="entry name" value="UPF0701 PROTEIN YICC"/>
    <property type="match status" value="1"/>
</dbReference>
<keyword evidence="4" id="KW-0378">Hydrolase</keyword>
<dbReference type="InterPro" id="IPR005229">
    <property type="entry name" value="YicC/YloC-like"/>
</dbReference>
<dbReference type="Proteomes" id="UP000095209">
    <property type="component" value="Unassembled WGS sequence"/>
</dbReference>
<dbReference type="STRING" id="1305675.BFG57_06205"/>
<dbReference type="PANTHER" id="PTHR30636">
    <property type="entry name" value="UPF0701 PROTEIN YICC"/>
    <property type="match status" value="1"/>
</dbReference>